<reference evidence="1" key="1">
    <citation type="journal article" date="2023" name="Mol. Biol. Evol.">
        <title>Third-Generation Sequencing Reveals the Adaptive Role of the Epigenome in Three Deep-Sea Polychaetes.</title>
        <authorList>
            <person name="Perez M."/>
            <person name="Aroh O."/>
            <person name="Sun Y."/>
            <person name="Lan Y."/>
            <person name="Juniper S.K."/>
            <person name="Young C.R."/>
            <person name="Angers B."/>
            <person name="Qian P.Y."/>
        </authorList>
    </citation>
    <scope>NUCLEOTIDE SEQUENCE</scope>
    <source>
        <strain evidence="1">R07B-5</strain>
    </source>
</reference>
<name>A0AAD9KBC0_RIDPI</name>
<protein>
    <submittedName>
        <fullName evidence="1">Uncharacterized protein</fullName>
    </submittedName>
</protein>
<gene>
    <name evidence="1" type="ORF">NP493_1248g00000</name>
</gene>
<sequence length="179" mass="19851">MLLFVVYSTKSPTCLERFLLGQSRVIGHDDVIDASLEKSSGQTLLLTQGITCVDDVRGVVIQGVHGFVGGVRVGDVHHVVRVEVGLRPRPRVKHASIRSLRLSYSPSLHKVHSVVVQSSVRASEVIRDVIVHDATDSCSFLKHRCRRSESNIKEQTLHLRAVSRRHCDGGAFSKKKNNQ</sequence>
<keyword evidence="2" id="KW-1185">Reference proteome</keyword>
<dbReference type="AlphaFoldDB" id="A0AAD9KBC0"/>
<accession>A0AAD9KBC0</accession>
<organism evidence="1 2">
    <name type="scientific">Ridgeia piscesae</name>
    <name type="common">Tubeworm</name>
    <dbReference type="NCBI Taxonomy" id="27915"/>
    <lineage>
        <taxon>Eukaryota</taxon>
        <taxon>Metazoa</taxon>
        <taxon>Spiralia</taxon>
        <taxon>Lophotrochozoa</taxon>
        <taxon>Annelida</taxon>
        <taxon>Polychaeta</taxon>
        <taxon>Sedentaria</taxon>
        <taxon>Canalipalpata</taxon>
        <taxon>Sabellida</taxon>
        <taxon>Siboglinidae</taxon>
        <taxon>Ridgeia</taxon>
    </lineage>
</organism>
<dbReference type="EMBL" id="JAODUO010001250">
    <property type="protein sequence ID" value="KAK2167960.1"/>
    <property type="molecule type" value="Genomic_DNA"/>
</dbReference>
<evidence type="ECO:0000313" key="2">
    <source>
        <dbReference type="Proteomes" id="UP001209878"/>
    </source>
</evidence>
<proteinExistence type="predicted"/>
<dbReference type="Proteomes" id="UP001209878">
    <property type="component" value="Unassembled WGS sequence"/>
</dbReference>
<evidence type="ECO:0000313" key="1">
    <source>
        <dbReference type="EMBL" id="KAK2167960.1"/>
    </source>
</evidence>
<comment type="caution">
    <text evidence="1">The sequence shown here is derived from an EMBL/GenBank/DDBJ whole genome shotgun (WGS) entry which is preliminary data.</text>
</comment>